<dbReference type="SUPFAM" id="SSF69360">
    <property type="entry name" value="Cell wall binding repeat"/>
    <property type="match status" value="1"/>
</dbReference>
<dbReference type="PANTHER" id="PTHR37841:SF1">
    <property type="entry name" value="DUF3298 DOMAIN-CONTAINING PROTEIN"/>
    <property type="match status" value="1"/>
</dbReference>
<reference evidence="1 2" key="1">
    <citation type="submission" date="2019-02" db="EMBL/GenBank/DDBJ databases">
        <title>Deep-cultivation of Planctomycetes and their phenomic and genomic characterization uncovers novel biology.</title>
        <authorList>
            <person name="Wiegand S."/>
            <person name="Jogler M."/>
            <person name="Boedeker C."/>
            <person name="Pinto D."/>
            <person name="Vollmers J."/>
            <person name="Rivas-Marin E."/>
            <person name="Kohn T."/>
            <person name="Peeters S.H."/>
            <person name="Heuer A."/>
            <person name="Rast P."/>
            <person name="Oberbeckmann S."/>
            <person name="Bunk B."/>
            <person name="Jeske O."/>
            <person name="Meyerdierks A."/>
            <person name="Storesund J.E."/>
            <person name="Kallscheuer N."/>
            <person name="Luecker S."/>
            <person name="Lage O.M."/>
            <person name="Pohl T."/>
            <person name="Merkel B.J."/>
            <person name="Hornburger P."/>
            <person name="Mueller R.-W."/>
            <person name="Bruemmer F."/>
            <person name="Labrenz M."/>
            <person name="Spormann A.M."/>
            <person name="Op den Camp H."/>
            <person name="Overmann J."/>
            <person name="Amann R."/>
            <person name="Jetten M.S.M."/>
            <person name="Mascher T."/>
            <person name="Medema M.H."/>
            <person name="Devos D.P."/>
            <person name="Kaster A.-K."/>
            <person name="Ovreas L."/>
            <person name="Rohde M."/>
            <person name="Galperin M.Y."/>
            <person name="Jogler C."/>
        </authorList>
    </citation>
    <scope>NUCLEOTIDE SEQUENCE [LARGE SCALE GENOMIC DNA]</scope>
    <source>
        <strain evidence="1 2">Pla85_3_4</strain>
    </source>
</reference>
<organism evidence="1 2">
    <name type="scientific">Lignipirellula cremea</name>
    <dbReference type="NCBI Taxonomy" id="2528010"/>
    <lineage>
        <taxon>Bacteria</taxon>
        <taxon>Pseudomonadati</taxon>
        <taxon>Planctomycetota</taxon>
        <taxon>Planctomycetia</taxon>
        <taxon>Pirellulales</taxon>
        <taxon>Pirellulaceae</taxon>
        <taxon>Lignipirellula</taxon>
    </lineage>
</organism>
<accession>A0A518DS90</accession>
<dbReference type="KEGG" id="lcre:Pla8534_25090"/>
<dbReference type="InterPro" id="IPR032774">
    <property type="entry name" value="WG_beta_rep"/>
</dbReference>
<dbReference type="Pfam" id="PF14903">
    <property type="entry name" value="WG_beta_rep"/>
    <property type="match status" value="5"/>
</dbReference>
<dbReference type="AlphaFoldDB" id="A0A518DS90"/>
<name>A0A518DS90_9BACT</name>
<gene>
    <name evidence="1" type="ORF">Pla8534_25090</name>
</gene>
<evidence type="ECO:0000313" key="1">
    <source>
        <dbReference type="EMBL" id="QDU94703.1"/>
    </source>
</evidence>
<dbReference type="RefSeq" id="WP_197443225.1">
    <property type="nucleotide sequence ID" value="NZ_CP036433.1"/>
</dbReference>
<evidence type="ECO:0000313" key="2">
    <source>
        <dbReference type="Proteomes" id="UP000317648"/>
    </source>
</evidence>
<dbReference type="EMBL" id="CP036433">
    <property type="protein sequence ID" value="QDU94703.1"/>
    <property type="molecule type" value="Genomic_DNA"/>
</dbReference>
<dbReference type="Proteomes" id="UP000317648">
    <property type="component" value="Chromosome"/>
</dbReference>
<sequence length="318" mass="35019">MYGYIHPDGSRAIDFRYSCASPFDEGLASVCLDGKWGAIDRRGEIVFLTDFEGIGHFSGGFAWCLENGLYGLLNAAGNVLVPPSFSGPVSPMCDGRAKVRLDRKFGYLDVFGNLAVPLRFNAANNFSEGFASVELDSKRCYIDQAGALVFAESYYQTHPFSEGWAGVEDESGAYFLDPTGAVVLRLPQGVYASEFSEGLAAAKFATPIADNPEVYDVEVGYIDRSGETVIEPSFYIGGNFSNGVATVSVDERTYGAIRDDGTWFAEPIYQDVRRYTEERLAVQLNKRFGYLDDAGRQIIKPQYRRARPFSEGLADVEE</sequence>
<protein>
    <submittedName>
        <fullName evidence="1">KWG Leptospira</fullName>
    </submittedName>
</protein>
<keyword evidence="2" id="KW-1185">Reference proteome</keyword>
<proteinExistence type="predicted"/>
<dbReference type="PANTHER" id="PTHR37841">
    <property type="entry name" value="GLR2918 PROTEIN"/>
    <property type="match status" value="1"/>
</dbReference>